<protein>
    <recommendedName>
        <fullName evidence="4">Secreted protein</fullName>
    </recommendedName>
</protein>
<evidence type="ECO:0000256" key="1">
    <source>
        <dbReference type="SAM" id="Phobius"/>
    </source>
</evidence>
<proteinExistence type="predicted"/>
<organism evidence="2 3">
    <name type="scientific">Aspergillus granulosus</name>
    <dbReference type="NCBI Taxonomy" id="176169"/>
    <lineage>
        <taxon>Eukaryota</taxon>
        <taxon>Fungi</taxon>
        <taxon>Dikarya</taxon>
        <taxon>Ascomycota</taxon>
        <taxon>Pezizomycotina</taxon>
        <taxon>Eurotiomycetes</taxon>
        <taxon>Eurotiomycetidae</taxon>
        <taxon>Eurotiales</taxon>
        <taxon>Aspergillaceae</taxon>
        <taxon>Aspergillus</taxon>
        <taxon>Aspergillus subgen. Nidulantes</taxon>
    </lineage>
</organism>
<evidence type="ECO:0000313" key="3">
    <source>
        <dbReference type="Proteomes" id="UP001610334"/>
    </source>
</evidence>
<evidence type="ECO:0000313" key="2">
    <source>
        <dbReference type="EMBL" id="KAL2808775.1"/>
    </source>
</evidence>
<reference evidence="2 3" key="1">
    <citation type="submission" date="2024-07" db="EMBL/GenBank/DDBJ databases">
        <title>Section-level genome sequencing and comparative genomics of Aspergillus sections Usti and Cavernicolus.</title>
        <authorList>
            <consortium name="Lawrence Berkeley National Laboratory"/>
            <person name="Nybo J.L."/>
            <person name="Vesth T.C."/>
            <person name="Theobald S."/>
            <person name="Frisvad J.C."/>
            <person name="Larsen T.O."/>
            <person name="Kjaerboelling I."/>
            <person name="Rothschild-Mancinelli K."/>
            <person name="Lyhne E.K."/>
            <person name="Kogle M.E."/>
            <person name="Barry K."/>
            <person name="Clum A."/>
            <person name="Na H."/>
            <person name="Ledsgaard L."/>
            <person name="Lin J."/>
            <person name="Lipzen A."/>
            <person name="Kuo A."/>
            <person name="Riley R."/>
            <person name="Mondo S."/>
            <person name="Labutti K."/>
            <person name="Haridas S."/>
            <person name="Pangalinan J."/>
            <person name="Salamov A.A."/>
            <person name="Simmons B.A."/>
            <person name="Magnuson J.K."/>
            <person name="Chen J."/>
            <person name="Drula E."/>
            <person name="Henrissat B."/>
            <person name="Wiebenga A."/>
            <person name="Lubbers R.J."/>
            <person name="Gomes A.C."/>
            <person name="Makela M.R."/>
            <person name="Stajich J."/>
            <person name="Grigoriev I.V."/>
            <person name="Mortensen U.H."/>
            <person name="De Vries R.P."/>
            <person name="Baker S.E."/>
            <person name="Andersen M.R."/>
        </authorList>
    </citation>
    <scope>NUCLEOTIDE SEQUENCE [LARGE SCALE GENOMIC DNA]</scope>
    <source>
        <strain evidence="2 3">CBS 588.65</strain>
    </source>
</reference>
<evidence type="ECO:0008006" key="4">
    <source>
        <dbReference type="Google" id="ProtNLM"/>
    </source>
</evidence>
<keyword evidence="1" id="KW-0812">Transmembrane</keyword>
<keyword evidence="1" id="KW-1133">Transmembrane helix</keyword>
<dbReference type="Proteomes" id="UP001610334">
    <property type="component" value="Unassembled WGS sequence"/>
</dbReference>
<dbReference type="EMBL" id="JBFXLT010000104">
    <property type="protein sequence ID" value="KAL2808775.1"/>
    <property type="molecule type" value="Genomic_DNA"/>
</dbReference>
<keyword evidence="1" id="KW-0472">Membrane</keyword>
<sequence length="84" mass="10126">MTIFRNTSSIHFFHPSLARFFLRLNLLFYWWHTARKVFKTRVELQTGPYSKCDDFCNEWARIRHYASGREQSLCIVASFLNFCP</sequence>
<feature type="transmembrane region" description="Helical" evidence="1">
    <location>
        <begin position="12"/>
        <end position="31"/>
    </location>
</feature>
<accession>A0ABR4H006</accession>
<keyword evidence="3" id="KW-1185">Reference proteome</keyword>
<name>A0ABR4H006_9EURO</name>
<comment type="caution">
    <text evidence="2">The sequence shown here is derived from an EMBL/GenBank/DDBJ whole genome shotgun (WGS) entry which is preliminary data.</text>
</comment>
<gene>
    <name evidence="2" type="ORF">BJX63DRAFT_19639</name>
</gene>